<proteinExistence type="inferred from homology"/>
<comment type="similarity">
    <text evidence="1">Belongs to the aldehyde dehydrogenase family.</text>
</comment>
<comment type="caution">
    <text evidence="5">The sequence shown here is derived from an EMBL/GenBank/DDBJ whole genome shotgun (WGS) entry which is preliminary data.</text>
</comment>
<dbReference type="Proteomes" id="UP001500279">
    <property type="component" value="Unassembled WGS sequence"/>
</dbReference>
<dbReference type="PANTHER" id="PTHR42986">
    <property type="entry name" value="BENZALDEHYDE DEHYDROGENASE YFMT"/>
    <property type="match status" value="1"/>
</dbReference>
<keyword evidence="6" id="KW-1185">Reference proteome</keyword>
<dbReference type="PANTHER" id="PTHR42986:SF1">
    <property type="entry name" value="BENZALDEHYDE DEHYDROGENASE YFMT"/>
    <property type="match status" value="1"/>
</dbReference>
<dbReference type="SUPFAM" id="SSF53720">
    <property type="entry name" value="ALDH-like"/>
    <property type="match status" value="1"/>
</dbReference>
<dbReference type="Gene3D" id="3.40.309.10">
    <property type="entry name" value="Aldehyde Dehydrogenase, Chain A, domain 2"/>
    <property type="match status" value="1"/>
</dbReference>
<evidence type="ECO:0000256" key="1">
    <source>
        <dbReference type="ARBA" id="ARBA00009986"/>
    </source>
</evidence>
<dbReference type="InterPro" id="IPR016162">
    <property type="entry name" value="Ald_DH_N"/>
</dbReference>
<dbReference type="CDD" id="cd07152">
    <property type="entry name" value="ALDH_BenzADH"/>
    <property type="match status" value="1"/>
</dbReference>
<dbReference type="InterPro" id="IPR015590">
    <property type="entry name" value="Aldehyde_DH_dom"/>
</dbReference>
<reference evidence="6" key="1">
    <citation type="journal article" date="2019" name="Int. J. Syst. Evol. Microbiol.">
        <title>The Global Catalogue of Microorganisms (GCM) 10K type strain sequencing project: providing services to taxonomists for standard genome sequencing and annotation.</title>
        <authorList>
            <consortium name="The Broad Institute Genomics Platform"/>
            <consortium name="The Broad Institute Genome Sequencing Center for Infectious Disease"/>
            <person name="Wu L."/>
            <person name="Ma J."/>
        </authorList>
    </citation>
    <scope>NUCLEOTIDE SEQUENCE [LARGE SCALE GENOMIC DNA]</scope>
    <source>
        <strain evidence="6">JCM 15503</strain>
    </source>
</reference>
<feature type="domain" description="Aldehyde dehydrogenase" evidence="4">
    <location>
        <begin position="27"/>
        <end position="480"/>
    </location>
</feature>
<evidence type="ECO:0000259" key="4">
    <source>
        <dbReference type="Pfam" id="PF00171"/>
    </source>
</evidence>
<dbReference type="InterPro" id="IPR016163">
    <property type="entry name" value="Ald_DH_C"/>
</dbReference>
<sequence length="492" mass="51812">MEKTYVSTSSFLDFDAWREHIYSNGWRAASQSADIVEPATGRVLARAGRAVPADVKSAAEVAVAAQAVWAAKPPREKATVFRRAAALLQQHFDELALWVTRETGGVLPKGQHEVREAMAFCEQAAAMPMQPQGQVLPSVPGRTSVARRVPHGVVGVISPFNFPLILTLRVVAPALAAGNAVVVKPDMRTPVSGGYLLAQLFEAAGLPAGMLHVLPGGADVGEALVAEPSIHMISFTGSVAAGRRVGELAARQLKKASLELGGTNSLVILEDADIDLAASNAAWGAWGHQGQICMATNRVIVHESIAAALTERLLAKARHLPLGDGATQQVALGPLIDERQRDRVHGVVQDSVKAGAQLLAGGTYDGLFYKPTVLAGVGRGMRAYDEEIFGPVLCLMTFRTDDEAVALANDHAGGLAAAVISRNVGRASGIAQRLKAGMVHVNDQTVNDDIVNPFGGPGVAGNGSVHGGPADWEAFTTWQWLTVKDTPPAYPF</sequence>
<keyword evidence="3" id="KW-0520">NAD</keyword>
<gene>
    <name evidence="5" type="ORF">GCM10009107_02820</name>
</gene>
<dbReference type="InterPro" id="IPR016161">
    <property type="entry name" value="Ald_DH/histidinol_DH"/>
</dbReference>
<organism evidence="5 6">
    <name type="scientific">Ideonella azotifigens</name>
    <dbReference type="NCBI Taxonomy" id="513160"/>
    <lineage>
        <taxon>Bacteria</taxon>
        <taxon>Pseudomonadati</taxon>
        <taxon>Pseudomonadota</taxon>
        <taxon>Betaproteobacteria</taxon>
        <taxon>Burkholderiales</taxon>
        <taxon>Sphaerotilaceae</taxon>
        <taxon>Ideonella</taxon>
    </lineage>
</organism>
<accession>A0ABP3UR07</accession>
<evidence type="ECO:0000313" key="5">
    <source>
        <dbReference type="EMBL" id="GAA0740820.1"/>
    </source>
</evidence>
<evidence type="ECO:0000313" key="6">
    <source>
        <dbReference type="Proteomes" id="UP001500279"/>
    </source>
</evidence>
<evidence type="ECO:0000256" key="2">
    <source>
        <dbReference type="ARBA" id="ARBA00023002"/>
    </source>
</evidence>
<name>A0ABP3UR07_9BURK</name>
<protein>
    <submittedName>
        <fullName evidence="5">Benzaldehyde dehydrogenase</fullName>
    </submittedName>
</protein>
<evidence type="ECO:0000256" key="3">
    <source>
        <dbReference type="ARBA" id="ARBA00023027"/>
    </source>
</evidence>
<keyword evidence="2" id="KW-0560">Oxidoreductase</keyword>
<dbReference type="Pfam" id="PF00171">
    <property type="entry name" value="Aldedh"/>
    <property type="match status" value="1"/>
</dbReference>
<dbReference type="EMBL" id="BAAAEW010000003">
    <property type="protein sequence ID" value="GAA0740820.1"/>
    <property type="molecule type" value="Genomic_DNA"/>
</dbReference>
<dbReference type="Gene3D" id="3.40.605.10">
    <property type="entry name" value="Aldehyde Dehydrogenase, Chain A, domain 1"/>
    <property type="match status" value="1"/>
</dbReference>